<dbReference type="InterPro" id="IPR005691">
    <property type="entry name" value="Tic20"/>
</dbReference>
<comment type="similarity">
    <text evidence="2">Belongs to the Tic20 family.</text>
</comment>
<feature type="transmembrane region" description="Helical" evidence="6">
    <location>
        <begin position="83"/>
        <end position="103"/>
    </location>
</feature>
<gene>
    <name evidence="7" type="primary">ycf60</name>
</gene>
<keyword evidence="4 6" id="KW-1133">Transmembrane helix</keyword>
<dbReference type="GeneID" id="7056061"/>
<evidence type="ECO:0000256" key="3">
    <source>
        <dbReference type="ARBA" id="ARBA00022692"/>
    </source>
</evidence>
<dbReference type="EMBL" id="EU912438">
    <property type="protein sequence ID" value="ACF70970.1"/>
    <property type="molecule type" value="Genomic_DNA"/>
</dbReference>
<feature type="transmembrane region" description="Helical" evidence="6">
    <location>
        <begin position="124"/>
        <end position="147"/>
    </location>
</feature>
<keyword evidence="7" id="KW-0150">Chloroplast</keyword>
<dbReference type="RefSeq" id="YP_002327553.1">
    <property type="nucleotide sequence ID" value="NC_011600.1"/>
</dbReference>
<sequence>MIQLDINNDLESLQLKASLIIRDMQFSHENAQKLKELILAENMDTVDFIREFNAIVRTSKSHHWKIAILLNNLKERYIHELELISWTPIILICLGLILLLFLIKKFKLKKVIKKSIRKFFKISLNLIERIGALFAYFVPLVSIYAAYVPRLIGSYPYLNFIFPEFLRDSVDFYIRYPWVFNYIYFFGMMYGVMLFKKPKPRFIRFHLVRGLMLFAFQGIPDACVKAFQSSESLTQDQIVSTNLCLFAINLSWILPCIYQAITHTYPRSSFIRDAVEINVGRDKDDGFKWWNR</sequence>
<protein>
    <submittedName>
        <fullName evidence="7">Conserved hypothetical chloroplast protein</fullName>
    </submittedName>
</protein>
<evidence type="ECO:0000256" key="5">
    <source>
        <dbReference type="ARBA" id="ARBA00023136"/>
    </source>
</evidence>
<evidence type="ECO:0000256" key="6">
    <source>
        <dbReference type="SAM" id="Phobius"/>
    </source>
</evidence>
<geneLocation type="chloroplast" evidence="7"/>
<dbReference type="Pfam" id="PF16166">
    <property type="entry name" value="TIC20"/>
    <property type="match status" value="1"/>
</dbReference>
<keyword evidence="7" id="KW-0934">Plastid</keyword>
<evidence type="ECO:0000256" key="1">
    <source>
        <dbReference type="ARBA" id="ARBA00004508"/>
    </source>
</evidence>
<dbReference type="GO" id="GO:0031969">
    <property type="term" value="C:chloroplast membrane"/>
    <property type="evidence" value="ECO:0007669"/>
    <property type="project" value="UniProtKB-SubCell"/>
</dbReference>
<name>B7T204_VAULI</name>
<evidence type="ECO:0000313" key="7">
    <source>
        <dbReference type="EMBL" id="ACF70970.1"/>
    </source>
</evidence>
<keyword evidence="3 6" id="KW-0812">Transmembrane</keyword>
<feature type="transmembrane region" description="Helical" evidence="6">
    <location>
        <begin position="176"/>
        <end position="195"/>
    </location>
</feature>
<accession>B7T204</accession>
<keyword evidence="5 6" id="KW-0472">Membrane</keyword>
<evidence type="ECO:0000256" key="4">
    <source>
        <dbReference type="ARBA" id="ARBA00022989"/>
    </source>
</evidence>
<evidence type="ECO:0000256" key="2">
    <source>
        <dbReference type="ARBA" id="ARBA00009596"/>
    </source>
</evidence>
<dbReference type="AlphaFoldDB" id="B7T204"/>
<organism evidence="7">
    <name type="scientific">Vaucheria litorea</name>
    <name type="common">Yellow-green alga</name>
    <dbReference type="NCBI Taxonomy" id="109269"/>
    <lineage>
        <taxon>Eukaryota</taxon>
        <taxon>Sar</taxon>
        <taxon>Stramenopiles</taxon>
        <taxon>Ochrophyta</taxon>
        <taxon>PX clade</taxon>
        <taxon>Xanthophyceae</taxon>
        <taxon>Vaucheriales</taxon>
        <taxon>Vaucheriaceae</taxon>
        <taxon>Vaucheria</taxon>
    </lineage>
</organism>
<reference evidence="7" key="1">
    <citation type="journal article" date="2008" name="Proc. Natl. Acad. Sci. U.S.A.">
        <title>Horizontal gene transfer of the algal nuclear gene psbO to the photosynthetic sea slug Elysia chlorotica.</title>
        <authorList>
            <person name="Rumpho M.E."/>
            <person name="Worful J.M."/>
            <person name="Lee J."/>
            <person name="Kannan K."/>
            <person name="Tyler M.S."/>
            <person name="Bhattacharya D."/>
            <person name="Moustafa A."/>
            <person name="Manhart J.R."/>
        </authorList>
    </citation>
    <scope>NUCLEOTIDE SEQUENCE [LARGE SCALE GENOMIC DNA]</scope>
    <source>
        <strain>CCMP2940</strain>
    </source>
</reference>
<comment type="subcellular location">
    <subcellularLocation>
        <location evidence="1">Plastid</location>
        <location evidence="1">Chloroplast membrane</location>
        <topology evidence="1">Multi-pass membrane protein</topology>
    </subcellularLocation>
</comment>
<proteinExistence type="inferred from homology"/>